<dbReference type="AlphaFoldDB" id="A0AA88DPQ1"/>
<gene>
    <name evidence="2" type="ORF">TIFTF001_028362</name>
</gene>
<feature type="region of interest" description="Disordered" evidence="1">
    <location>
        <begin position="72"/>
        <end position="97"/>
    </location>
</feature>
<dbReference type="Proteomes" id="UP001187192">
    <property type="component" value="Unassembled WGS sequence"/>
</dbReference>
<evidence type="ECO:0000313" key="3">
    <source>
        <dbReference type="Proteomes" id="UP001187192"/>
    </source>
</evidence>
<reference evidence="2" key="1">
    <citation type="submission" date="2023-07" db="EMBL/GenBank/DDBJ databases">
        <title>draft genome sequence of fig (Ficus carica).</title>
        <authorList>
            <person name="Takahashi T."/>
            <person name="Nishimura K."/>
        </authorList>
    </citation>
    <scope>NUCLEOTIDE SEQUENCE</scope>
</reference>
<keyword evidence="3" id="KW-1185">Reference proteome</keyword>
<proteinExistence type="predicted"/>
<sequence>MLKVFWIIRRLRSTIGGGATLRLDLQLDSVWEGIVAGGGERVVDLSPISTIGGEVASCVGVSLLTRSTAWRRMGGDRSGGRQSRHGSQPSPISTIGGEVVSYTSASFW</sequence>
<protein>
    <submittedName>
        <fullName evidence="2">Uncharacterized protein</fullName>
    </submittedName>
</protein>
<dbReference type="EMBL" id="BTGU01000085">
    <property type="protein sequence ID" value="GMN59262.1"/>
    <property type="molecule type" value="Genomic_DNA"/>
</dbReference>
<accession>A0AA88DPQ1</accession>
<evidence type="ECO:0000256" key="1">
    <source>
        <dbReference type="SAM" id="MobiDB-lite"/>
    </source>
</evidence>
<organism evidence="2 3">
    <name type="scientific">Ficus carica</name>
    <name type="common">Common fig</name>
    <dbReference type="NCBI Taxonomy" id="3494"/>
    <lineage>
        <taxon>Eukaryota</taxon>
        <taxon>Viridiplantae</taxon>
        <taxon>Streptophyta</taxon>
        <taxon>Embryophyta</taxon>
        <taxon>Tracheophyta</taxon>
        <taxon>Spermatophyta</taxon>
        <taxon>Magnoliopsida</taxon>
        <taxon>eudicotyledons</taxon>
        <taxon>Gunneridae</taxon>
        <taxon>Pentapetalae</taxon>
        <taxon>rosids</taxon>
        <taxon>fabids</taxon>
        <taxon>Rosales</taxon>
        <taxon>Moraceae</taxon>
        <taxon>Ficeae</taxon>
        <taxon>Ficus</taxon>
    </lineage>
</organism>
<name>A0AA88DPQ1_FICCA</name>
<evidence type="ECO:0000313" key="2">
    <source>
        <dbReference type="EMBL" id="GMN59262.1"/>
    </source>
</evidence>
<comment type="caution">
    <text evidence="2">The sequence shown here is derived from an EMBL/GenBank/DDBJ whole genome shotgun (WGS) entry which is preliminary data.</text>
</comment>